<evidence type="ECO:0000259" key="1">
    <source>
        <dbReference type="Pfam" id="PF13304"/>
    </source>
</evidence>
<dbReference type="Gene3D" id="3.40.50.300">
    <property type="entry name" value="P-loop containing nucleotide triphosphate hydrolases"/>
    <property type="match status" value="2"/>
</dbReference>
<dbReference type="GO" id="GO:0006302">
    <property type="term" value="P:double-strand break repair"/>
    <property type="evidence" value="ECO:0007669"/>
    <property type="project" value="TreeGrafter"/>
</dbReference>
<sequence>MSKFELIYLWVEEYKNIKNQRFNFSPRFECRYDKDTEELAITGKEYINIFPDNLNITAIVGENGSGKSSLLDFILEQNEYNGIFVFKYNNKLLVFHKNLKKENIKNETRFEITLNPESLNKYGTSLLFMKSFIDINTYKMSDFLIPRRFFHLTEKIDFISDLHKNSVELFNIVSINSKKEKNDDTLASSYSNLVLNNHFSYLKSKYLHIILKHYPNLKRFIAEHFKIENIKFQLKDLGKIFLASPSFKDNYKRDEFLKNMYTNFDEEKLTINRFKILCLIFCYLKDDEIKKFILSQKNINFVNIYNSLMTQNYDYFFIWDSFINLVESDLEFEKFIEKYLEFIEEIRHDILEFSFTPMLSSGEEKLLYLITNMYNHILNMKKSGVSKFTIIVDEPDTLLHPNWQKKFISLITNFINVFFKNDTFNFIMTSHSPFILSDLPKGNIVFLDKYKENDYEVKNNIQKIGNCKNVTSEINIKTFGSNIHTLLSHGFFMNNGLMGEFAKNTIDKIIKFLNGNNSFIDIPINKIKHTINSVGEDFLKTKLLDMYYKKFNDDFIREQRKQELLKQKNLIEKELKEL</sequence>
<evidence type="ECO:0000313" key="2">
    <source>
        <dbReference type="EMBL" id="RXK14048.1"/>
    </source>
</evidence>
<dbReference type="EMBL" id="NXIE01000001">
    <property type="protein sequence ID" value="RXK14048.1"/>
    <property type="molecule type" value="Genomic_DNA"/>
</dbReference>
<dbReference type="InterPro" id="IPR003959">
    <property type="entry name" value="ATPase_AAA_core"/>
</dbReference>
<protein>
    <recommendedName>
        <fullName evidence="1">ATPase AAA-type core domain-containing protein</fullName>
    </recommendedName>
</protein>
<name>A0A4Q1AWF2_9BACT</name>
<dbReference type="InterPro" id="IPR027417">
    <property type="entry name" value="P-loop_NTPase"/>
</dbReference>
<organism evidence="2 3">
    <name type="scientific">Halarcobacter mediterraneus</name>
    <dbReference type="NCBI Taxonomy" id="2023153"/>
    <lineage>
        <taxon>Bacteria</taxon>
        <taxon>Pseudomonadati</taxon>
        <taxon>Campylobacterota</taxon>
        <taxon>Epsilonproteobacteria</taxon>
        <taxon>Campylobacterales</taxon>
        <taxon>Arcobacteraceae</taxon>
        <taxon>Halarcobacter</taxon>
    </lineage>
</organism>
<dbReference type="PANTHER" id="PTHR32182">
    <property type="entry name" value="DNA REPLICATION AND REPAIR PROTEIN RECF"/>
    <property type="match status" value="1"/>
</dbReference>
<dbReference type="GO" id="GO:0005524">
    <property type="term" value="F:ATP binding"/>
    <property type="evidence" value="ECO:0007669"/>
    <property type="project" value="InterPro"/>
</dbReference>
<dbReference type="OrthoDB" id="997844at2"/>
<accession>A0A4Q1AWF2</accession>
<comment type="caution">
    <text evidence="2">The sequence shown here is derived from an EMBL/GenBank/DDBJ whole genome shotgun (WGS) entry which is preliminary data.</text>
</comment>
<keyword evidence="3" id="KW-1185">Reference proteome</keyword>
<dbReference type="SUPFAM" id="SSF52540">
    <property type="entry name" value="P-loop containing nucleoside triphosphate hydrolases"/>
    <property type="match status" value="1"/>
</dbReference>
<gene>
    <name evidence="2" type="ORF">CP965_00945</name>
</gene>
<dbReference type="AlphaFoldDB" id="A0A4Q1AWF2"/>
<evidence type="ECO:0000313" key="3">
    <source>
        <dbReference type="Proteomes" id="UP000289718"/>
    </source>
</evidence>
<feature type="domain" description="ATPase AAA-type core" evidence="1">
    <location>
        <begin position="56"/>
        <end position="437"/>
    </location>
</feature>
<dbReference type="Pfam" id="PF13304">
    <property type="entry name" value="AAA_21"/>
    <property type="match status" value="1"/>
</dbReference>
<dbReference type="Proteomes" id="UP000289718">
    <property type="component" value="Unassembled WGS sequence"/>
</dbReference>
<dbReference type="GO" id="GO:0016887">
    <property type="term" value="F:ATP hydrolysis activity"/>
    <property type="evidence" value="ECO:0007669"/>
    <property type="project" value="InterPro"/>
</dbReference>
<reference evidence="2 3" key="1">
    <citation type="submission" date="2017-09" db="EMBL/GenBank/DDBJ databases">
        <title>Genomics of the genus Arcobacter.</title>
        <authorList>
            <person name="Perez-Cataluna A."/>
            <person name="Figueras M.J."/>
            <person name="Salas-Masso N."/>
        </authorList>
    </citation>
    <scope>NUCLEOTIDE SEQUENCE [LARGE SCALE GENOMIC DNA]</scope>
    <source>
        <strain evidence="2 3">F156-34</strain>
    </source>
</reference>
<proteinExistence type="predicted"/>
<dbReference type="RefSeq" id="WP_129060158.1">
    <property type="nucleotide sequence ID" value="NZ_NXIE01000001.1"/>
</dbReference>
<dbReference type="PANTHER" id="PTHR32182:SF25">
    <property type="entry name" value="SLR1056 PROTEIN"/>
    <property type="match status" value="1"/>
</dbReference>
<dbReference type="GO" id="GO:0000731">
    <property type="term" value="P:DNA synthesis involved in DNA repair"/>
    <property type="evidence" value="ECO:0007669"/>
    <property type="project" value="TreeGrafter"/>
</dbReference>